<gene>
    <name evidence="1" type="ORF">L490_0071</name>
</gene>
<proteinExistence type="predicted"/>
<dbReference type="EMBL" id="JGWH01000125">
    <property type="protein sequence ID" value="KCV32911.1"/>
    <property type="molecule type" value="Genomic_DNA"/>
</dbReference>
<keyword evidence="2" id="KW-1185">Reference proteome</keyword>
<name>A0ABR4RAK6_BORBO</name>
<dbReference type="Proteomes" id="UP000025756">
    <property type="component" value="Unassembled WGS sequence"/>
</dbReference>
<comment type="caution">
    <text evidence="1">The sequence shown here is derived from an EMBL/GenBank/DDBJ whole genome shotgun (WGS) entry which is preliminary data.</text>
</comment>
<dbReference type="RefSeq" id="WP_003819050.1">
    <property type="nucleotide sequence ID" value="NZ_JGWH01000125.1"/>
</dbReference>
<protein>
    <submittedName>
        <fullName evidence="1">PF13338 domain protein</fullName>
    </submittedName>
</protein>
<evidence type="ECO:0000313" key="2">
    <source>
        <dbReference type="Proteomes" id="UP000025756"/>
    </source>
</evidence>
<accession>A0ABR4RAK6</accession>
<sequence length="295" mass="34030">MAARSRIQIAKQDIFQCLANQPSPVFKLSDLKKILSEQRAHWRLAQRTTTQEFIDFLEKQGKLTTFHFPFPHRAETRYVWGATPLLEILLTLKPNCYYSHYTAVRMHGLTEQIPKTIYLNHEQRLKSQSTGGLAQERIDMAFKRKARESNNVIDFEDTKIYLINGKNTDRLGVVTESVTYDSDAPVTVSVTNLERTLIDITVRPAYAGGIFEVLKAFQLAKDQVSVNALIAMLQKIDHTYPYHQAIGFYLERAGCRPSQLDLIKRFPMNYDFYLANNMGEIDYVKAWRLYVPKGL</sequence>
<evidence type="ECO:0000313" key="1">
    <source>
        <dbReference type="EMBL" id="KCV32911.1"/>
    </source>
</evidence>
<reference evidence="1 2" key="1">
    <citation type="submission" date="2014-03" db="EMBL/GenBank/DDBJ databases">
        <title>Genome sequence of Bordetella bronchiseptica.</title>
        <authorList>
            <person name="Harvill E."/>
            <person name="Goodfield L.L."/>
            <person name="Ivanov Y.V."/>
            <person name="Meyer J.A."/>
            <person name="Muse S.J."/>
            <person name="Jacobs N."/>
            <person name="Bendor L."/>
            <person name="Smallridge W.E."/>
            <person name="Brinkac L.M."/>
            <person name="Sanka R."/>
            <person name="Kim M."/>
            <person name="Losada L."/>
        </authorList>
    </citation>
    <scope>NUCLEOTIDE SEQUENCE [LARGE SCALE GENOMIC DNA]</scope>
    <source>
        <strain evidence="1 2">00-P-2796</strain>
    </source>
</reference>
<organism evidence="1 2">
    <name type="scientific">Bordetella bronchiseptica 00-P-2796</name>
    <dbReference type="NCBI Taxonomy" id="1331199"/>
    <lineage>
        <taxon>Bacteria</taxon>
        <taxon>Pseudomonadati</taxon>
        <taxon>Pseudomonadota</taxon>
        <taxon>Betaproteobacteria</taxon>
        <taxon>Burkholderiales</taxon>
        <taxon>Alcaligenaceae</taxon>
        <taxon>Bordetella</taxon>
    </lineage>
</organism>